<feature type="signal peptide" evidence="1">
    <location>
        <begin position="1"/>
        <end position="23"/>
    </location>
</feature>
<dbReference type="Pfam" id="PF01955">
    <property type="entry name" value="CbiZ"/>
    <property type="match status" value="1"/>
</dbReference>
<keyword evidence="3" id="KW-0378">Hydrolase</keyword>
<dbReference type="InterPro" id="IPR052209">
    <property type="entry name" value="CbiZ"/>
</dbReference>
<reference evidence="3 4" key="1">
    <citation type="submission" date="2018-10" db="EMBL/GenBank/DDBJ databases">
        <title>Genomic Encyclopedia of Type Strains, Phase IV (KMG-IV): sequencing the most valuable type-strain genomes for metagenomic binning, comparative biology and taxonomic classification.</title>
        <authorList>
            <person name="Goeker M."/>
        </authorList>
    </citation>
    <scope>NUCLEOTIDE SEQUENCE [LARGE SCALE GENOMIC DNA]</scope>
    <source>
        <strain evidence="3 4">DSM 23841</strain>
    </source>
</reference>
<dbReference type="PANTHER" id="PTHR35336:SF5">
    <property type="entry name" value="ADENOSYLCOBINAMIDE AMIDOHYDROLASE"/>
    <property type="match status" value="1"/>
</dbReference>
<evidence type="ECO:0000313" key="3">
    <source>
        <dbReference type="EMBL" id="RKT60842.1"/>
    </source>
</evidence>
<dbReference type="EMBL" id="RBXP01000011">
    <property type="protein sequence ID" value="RKT60842.1"/>
    <property type="molecule type" value="Genomic_DNA"/>
</dbReference>
<evidence type="ECO:0000256" key="1">
    <source>
        <dbReference type="SAM" id="SignalP"/>
    </source>
</evidence>
<feature type="chain" id="PRO_5019725712" evidence="1">
    <location>
        <begin position="24"/>
        <end position="540"/>
    </location>
</feature>
<dbReference type="SUPFAM" id="SSF56317">
    <property type="entry name" value="Carbon-nitrogen hydrolase"/>
    <property type="match status" value="1"/>
</dbReference>
<keyword evidence="1" id="KW-0732">Signal</keyword>
<dbReference type="CDD" id="cd07197">
    <property type="entry name" value="nitrilase"/>
    <property type="match status" value="1"/>
</dbReference>
<sequence>MKARLFLSLLSTLWLLLAQPASAAAPPAPVLPESLAASAELVYGERDGFWEKTLLVRFPTVRRALSTSDGLVDARAALNHAAHPLLWGKLGAAGKAYSESVRDALADRLGLARVAVAQMATAADMDNLAVVTRSHGPLTVTVLATAGARSNAIRTGVDSGGHIEGLDEDDKPAGTINILVLSNIALSDAALARALITVTEGKTAALEDLKVASTYTPGVQATGTGTDSIIVVSGTAAPRATYTGGHSRIGELIGKATHAAVIEALGKQNGYFLPGAKRFPDAVAGPAKAAGDLRIALLHLDPVPGDIAGNRARIEAGIRAAARQGADWVVTPELAETGYNFVKRVGTGWIAPFPDAWMHTLAAIARDNGIALFVGFAERKKGSGTLHNSVAAIDRAGTILGAYRKQRPVGRAEAWSVAGGDGKPFTVDGIQVGTLICADAWRPDTAAQLAGRGAQILLSPANWPPVEGMGPGDVWEQRSRETGLPLIAVNRGGKEPELDFSTGVSAVSVDGQRLFSFSAPAGGIFYVDWDRRQRFREVRP</sequence>
<gene>
    <name evidence="3" type="ORF">DFR40_0989</name>
</gene>
<dbReference type="OrthoDB" id="9803803at2"/>
<dbReference type="InterPro" id="IPR003010">
    <property type="entry name" value="C-N_Hydrolase"/>
</dbReference>
<organism evidence="3 4">
    <name type="scientific">Azonexus fungiphilus</name>
    <dbReference type="NCBI Taxonomy" id="146940"/>
    <lineage>
        <taxon>Bacteria</taxon>
        <taxon>Pseudomonadati</taxon>
        <taxon>Pseudomonadota</taxon>
        <taxon>Betaproteobacteria</taxon>
        <taxon>Rhodocyclales</taxon>
        <taxon>Azonexaceae</taxon>
        <taxon>Azonexus</taxon>
    </lineage>
</organism>
<comment type="caution">
    <text evidence="3">The sequence shown here is derived from an EMBL/GenBank/DDBJ whole genome shotgun (WGS) entry which is preliminary data.</text>
</comment>
<accession>A0A495WGL0</accession>
<evidence type="ECO:0000313" key="4">
    <source>
        <dbReference type="Proteomes" id="UP000270626"/>
    </source>
</evidence>
<keyword evidence="4" id="KW-1185">Reference proteome</keyword>
<dbReference type="PROSITE" id="PS50263">
    <property type="entry name" value="CN_HYDROLASE"/>
    <property type="match status" value="1"/>
</dbReference>
<dbReference type="Proteomes" id="UP000270626">
    <property type="component" value="Unassembled WGS sequence"/>
</dbReference>
<protein>
    <submittedName>
        <fullName evidence="3">Putative amidohydrolase</fullName>
    </submittedName>
</protein>
<dbReference type="Pfam" id="PF00795">
    <property type="entry name" value="CN_hydrolase"/>
    <property type="match status" value="1"/>
</dbReference>
<name>A0A495WGL0_9RHOO</name>
<dbReference type="PANTHER" id="PTHR35336">
    <property type="entry name" value="ADENOSYLCOBINAMIDE AMIDOHYDROLASE"/>
    <property type="match status" value="1"/>
</dbReference>
<evidence type="ECO:0000259" key="2">
    <source>
        <dbReference type="PROSITE" id="PS50263"/>
    </source>
</evidence>
<dbReference type="AlphaFoldDB" id="A0A495WGL0"/>
<proteinExistence type="predicted"/>
<dbReference type="RefSeq" id="WP_121457335.1">
    <property type="nucleotide sequence ID" value="NZ_RBXP01000011.1"/>
</dbReference>
<feature type="domain" description="CN hydrolase" evidence="2">
    <location>
        <begin position="293"/>
        <end position="531"/>
    </location>
</feature>
<dbReference type="GO" id="GO:0016787">
    <property type="term" value="F:hydrolase activity"/>
    <property type="evidence" value="ECO:0007669"/>
    <property type="project" value="UniProtKB-KW"/>
</dbReference>
<dbReference type="InterPro" id="IPR002808">
    <property type="entry name" value="AdoCbi_amidolase"/>
</dbReference>
<dbReference type="Gene3D" id="3.60.110.10">
    <property type="entry name" value="Carbon-nitrogen hydrolase"/>
    <property type="match status" value="1"/>
</dbReference>
<dbReference type="InterPro" id="IPR036526">
    <property type="entry name" value="C-N_Hydrolase_sf"/>
</dbReference>